<dbReference type="AlphaFoldDB" id="A0A922L4M4"/>
<dbReference type="InterPro" id="IPR000175">
    <property type="entry name" value="Na/ntran_symport"/>
</dbReference>
<keyword evidence="4" id="KW-1003">Cell membrane</keyword>
<feature type="transmembrane region" description="Helical" evidence="17">
    <location>
        <begin position="177"/>
        <end position="205"/>
    </location>
</feature>
<feature type="transmembrane region" description="Helical" evidence="17">
    <location>
        <begin position="276"/>
        <end position="295"/>
    </location>
</feature>
<evidence type="ECO:0000313" key="18">
    <source>
        <dbReference type="EMBL" id="KAH9516865.1"/>
    </source>
</evidence>
<dbReference type="GO" id="GO:0005330">
    <property type="term" value="F:dopamine:sodium symporter activity"/>
    <property type="evidence" value="ECO:0007669"/>
    <property type="project" value="TreeGrafter"/>
</dbReference>
<keyword evidence="3" id="KW-0813">Transport</keyword>
<feature type="transmembrane region" description="Helical" evidence="17">
    <location>
        <begin position="622"/>
        <end position="650"/>
    </location>
</feature>
<feature type="binding site" evidence="14">
    <location>
        <position position="472"/>
    </location>
    <ligand>
        <name>Na(+)</name>
        <dbReference type="ChEBI" id="CHEBI:29101"/>
        <label>1</label>
    </ligand>
</feature>
<dbReference type="GO" id="GO:0030424">
    <property type="term" value="C:axon"/>
    <property type="evidence" value="ECO:0007669"/>
    <property type="project" value="TreeGrafter"/>
</dbReference>
<keyword evidence="7" id="KW-0532">Neurotransmitter transport</keyword>
<evidence type="ECO:0000256" key="5">
    <source>
        <dbReference type="ARBA" id="ARBA00022692"/>
    </source>
</evidence>
<feature type="region of interest" description="Disordered" evidence="16">
    <location>
        <begin position="1"/>
        <end position="27"/>
    </location>
</feature>
<feature type="binding site" evidence="14">
    <location>
        <position position="468"/>
    </location>
    <ligand>
        <name>Na(+)</name>
        <dbReference type="ChEBI" id="CHEBI:29101"/>
        <label>1</label>
    </ligand>
</feature>
<evidence type="ECO:0000256" key="1">
    <source>
        <dbReference type="ARBA" id="ARBA00004651"/>
    </source>
</evidence>
<evidence type="ECO:0000256" key="16">
    <source>
        <dbReference type="SAM" id="MobiDB-lite"/>
    </source>
</evidence>
<dbReference type="PROSITE" id="PS00754">
    <property type="entry name" value="NA_NEUROTRAN_SYMP_2"/>
    <property type="match status" value="1"/>
</dbReference>
<comment type="caution">
    <text evidence="18">The sequence shown here is derived from an EMBL/GenBank/DDBJ whole genome shotgun (WGS) entry which is preliminary data.</text>
</comment>
<evidence type="ECO:0000256" key="7">
    <source>
        <dbReference type="ARBA" id="ARBA00022775"/>
    </source>
</evidence>
<feature type="transmembrane region" description="Helical" evidence="17">
    <location>
        <begin position="516"/>
        <end position="541"/>
    </location>
</feature>
<dbReference type="GO" id="GO:0046872">
    <property type="term" value="F:metal ion binding"/>
    <property type="evidence" value="ECO:0007669"/>
    <property type="project" value="UniProtKB-KW"/>
</dbReference>
<sequence>MPTHQNLIKSNSTSQLSPNQTTVQLNNDGKEGRKSIVIGAEYTVSVSQTKHITNHQYDDHGHESIAELYPNVDEDIDTLGQRETWNKKLDFLLSVIGFAVDLSNGCGVFHIYASKMAVKDLSIQIVLLYTLGAFLIPYLIMLAIGGVPLFFMELALGQYHRKGAITCWSRVVPLFKGIGYSVVLIAFYVDLYYNVIIAWALHFFFKSFSTELPWSKCNNEWNTDKCFEINDITLTNQANTSNLIRNSAALEYFSRQFLQFHESPGIHNLGEIRIEIAFSLLMVYIICYFSLWKGISTSGNVIFNSKAILSYLAFVVWFTALFPYVVLFILLIRGIMLPGAIDGIRYYLTPDFNALYDANVWVDAATQVFFSLGPGFGVLLAFASYNKFHNNVHRDAVLTSAINSATSFLAGFVIFSVLGYMAKRLNVDVKDIAAEGPGLVFIVYPEAISTMPAGPIWAVIFFLMLLTLGLDSSVSIVLNLWYTSLSLKNVFKFGGSEAIITAISDEYPIVKRNREAFVAILFSFYFLIGLASCTQGGVYIVHFMDRFAAGYSILFAVLFESIAISWIYGVRRFSQDIKLMVGFEICWWWKFCWAIMAPFFIMFIIVYGLINYEPLKYHDYEYPIWINYLGLVVAASSVLCIPITALWLIIITPGSFKERIIKLLKPYEEQRRKILMLRVAKVSKSMDTFTPIKSTNRSPISKV</sequence>
<dbReference type="InterPro" id="IPR037272">
    <property type="entry name" value="SNS_sf"/>
</dbReference>
<dbReference type="GO" id="GO:0015874">
    <property type="term" value="P:norepinephrine transport"/>
    <property type="evidence" value="ECO:0007669"/>
    <property type="project" value="TreeGrafter"/>
</dbReference>
<feature type="transmembrane region" description="Helical" evidence="17">
    <location>
        <begin position="547"/>
        <end position="570"/>
    </location>
</feature>
<organism evidence="18 19">
    <name type="scientific">Dermatophagoides farinae</name>
    <name type="common">American house dust mite</name>
    <dbReference type="NCBI Taxonomy" id="6954"/>
    <lineage>
        <taxon>Eukaryota</taxon>
        <taxon>Metazoa</taxon>
        <taxon>Ecdysozoa</taxon>
        <taxon>Arthropoda</taxon>
        <taxon>Chelicerata</taxon>
        <taxon>Arachnida</taxon>
        <taxon>Acari</taxon>
        <taxon>Acariformes</taxon>
        <taxon>Sarcoptiformes</taxon>
        <taxon>Astigmata</taxon>
        <taxon>Psoroptidia</taxon>
        <taxon>Analgoidea</taxon>
        <taxon>Pyroglyphidae</taxon>
        <taxon>Dermatophagoidinae</taxon>
        <taxon>Dermatophagoides</taxon>
    </lineage>
</organism>
<keyword evidence="19" id="KW-1185">Reference proteome</keyword>
<keyword evidence="12 15" id="KW-1015">Disulfide bond</keyword>
<gene>
    <name evidence="18" type="ORF">DERF_007582</name>
</gene>
<feature type="transmembrane region" description="Helical" evidence="17">
    <location>
        <begin position="91"/>
        <end position="113"/>
    </location>
</feature>
<feature type="binding site" evidence="14">
    <location>
        <position position="99"/>
    </location>
    <ligand>
        <name>Na(+)</name>
        <dbReference type="ChEBI" id="CHEBI:29101"/>
        <label>1</label>
    </ligand>
</feature>
<feature type="binding site" evidence="14">
    <location>
        <position position="371"/>
    </location>
    <ligand>
        <name>Na(+)</name>
        <dbReference type="ChEBI" id="CHEBI:29101"/>
        <label>1</label>
    </ligand>
</feature>
<protein>
    <submittedName>
        <fullName evidence="18">Uncharacterized protein</fullName>
    </submittedName>
</protein>
<evidence type="ECO:0000256" key="8">
    <source>
        <dbReference type="ARBA" id="ARBA00022847"/>
    </source>
</evidence>
<dbReference type="SUPFAM" id="SSF161070">
    <property type="entry name" value="SNF-like"/>
    <property type="match status" value="1"/>
</dbReference>
<reference evidence="18" key="2">
    <citation type="journal article" date="2022" name="Res Sq">
        <title>Comparative Genomics Reveals Insights into the Divergent Evolution of Astigmatic Mites and Household Pest Adaptations.</title>
        <authorList>
            <person name="Xiong Q."/>
            <person name="Wan A.T.-Y."/>
            <person name="Liu X.-Y."/>
            <person name="Fung C.S.-H."/>
            <person name="Xiao X."/>
            <person name="Malainual N."/>
            <person name="Hou J."/>
            <person name="Wang L."/>
            <person name="Wang M."/>
            <person name="Yang K."/>
            <person name="Cui Y."/>
            <person name="Leung E."/>
            <person name="Nong W."/>
            <person name="Shin S.-K."/>
            <person name="Au S."/>
            <person name="Jeong K.Y."/>
            <person name="Chew F.T."/>
            <person name="Hui J."/>
            <person name="Leung T.F."/>
            <person name="Tungtrongchitr A."/>
            <person name="Zhong N."/>
            <person name="Liu Z."/>
            <person name="Tsui S."/>
        </authorList>
    </citation>
    <scope>NUCLEOTIDE SEQUENCE</scope>
    <source>
        <strain evidence="18">Derf</strain>
        <tissue evidence="18">Whole organism</tissue>
    </source>
</reference>
<dbReference type="Pfam" id="PF00209">
    <property type="entry name" value="SNF"/>
    <property type="match status" value="1"/>
</dbReference>
<evidence type="ECO:0000256" key="6">
    <source>
        <dbReference type="ARBA" id="ARBA00022723"/>
    </source>
</evidence>
<feature type="binding site" evidence="14">
    <location>
        <position position="471"/>
    </location>
    <ligand>
        <name>Na(+)</name>
        <dbReference type="ChEBI" id="CHEBI:29101"/>
        <label>1</label>
    </ligand>
</feature>
<feature type="transmembrane region" description="Helical" evidence="17">
    <location>
        <begin position="364"/>
        <end position="385"/>
    </location>
</feature>
<evidence type="ECO:0000256" key="11">
    <source>
        <dbReference type="ARBA" id="ARBA00023136"/>
    </source>
</evidence>
<dbReference type="PANTHER" id="PTHR11616:SF320">
    <property type="entry name" value="SODIUM-DEPENDENT NORADRENALINE TRANSPORTER"/>
    <property type="match status" value="1"/>
</dbReference>
<keyword evidence="8" id="KW-0769">Symport</keyword>
<dbReference type="PROSITE" id="PS50267">
    <property type="entry name" value="NA_NEUROTRAN_SYMP_3"/>
    <property type="match status" value="1"/>
</dbReference>
<evidence type="ECO:0000256" key="10">
    <source>
        <dbReference type="ARBA" id="ARBA00023053"/>
    </source>
</evidence>
<dbReference type="PRINTS" id="PR00176">
    <property type="entry name" value="NANEUSMPORT"/>
</dbReference>
<keyword evidence="5 17" id="KW-0812">Transmembrane</keyword>
<dbReference type="GO" id="GO:0006865">
    <property type="term" value="P:amino acid transport"/>
    <property type="evidence" value="ECO:0007669"/>
    <property type="project" value="TreeGrafter"/>
</dbReference>
<dbReference type="EMBL" id="ASGP02000003">
    <property type="protein sequence ID" value="KAH9516865.1"/>
    <property type="molecule type" value="Genomic_DNA"/>
</dbReference>
<evidence type="ECO:0000256" key="15">
    <source>
        <dbReference type="PIRSR" id="PIRSR600175-2"/>
    </source>
</evidence>
<feature type="transmembrane region" description="Helical" evidence="17">
    <location>
        <begin position="397"/>
        <end position="421"/>
    </location>
</feature>
<keyword evidence="11 17" id="KW-0472">Membrane</keyword>
<evidence type="ECO:0000256" key="2">
    <source>
        <dbReference type="ARBA" id="ARBA00006459"/>
    </source>
</evidence>
<dbReference type="PANTHER" id="PTHR11616">
    <property type="entry name" value="SODIUM/CHLORIDE DEPENDENT TRANSPORTER"/>
    <property type="match status" value="1"/>
</dbReference>
<keyword evidence="10 14" id="KW-0915">Sodium</keyword>
<evidence type="ECO:0000256" key="9">
    <source>
        <dbReference type="ARBA" id="ARBA00022989"/>
    </source>
</evidence>
<dbReference type="GO" id="GO:0042734">
    <property type="term" value="C:presynaptic membrane"/>
    <property type="evidence" value="ECO:0007669"/>
    <property type="project" value="TreeGrafter"/>
</dbReference>
<evidence type="ECO:0000256" key="4">
    <source>
        <dbReference type="ARBA" id="ARBA00022475"/>
    </source>
</evidence>
<evidence type="ECO:0000256" key="14">
    <source>
        <dbReference type="PIRSR" id="PIRSR600175-1"/>
    </source>
</evidence>
<feature type="transmembrane region" description="Helical" evidence="17">
    <location>
        <begin position="591"/>
        <end position="610"/>
    </location>
</feature>
<name>A0A922L4M4_DERFA</name>
<feature type="binding site" evidence="14">
    <location>
        <position position="97"/>
    </location>
    <ligand>
        <name>Na(+)</name>
        <dbReference type="ChEBI" id="CHEBI:29101"/>
        <label>1</label>
    </ligand>
</feature>
<feature type="transmembrane region" description="Helical" evidence="17">
    <location>
        <begin position="125"/>
        <end position="156"/>
    </location>
</feature>
<feature type="disulfide bond" evidence="15">
    <location>
        <begin position="217"/>
        <end position="226"/>
    </location>
</feature>
<evidence type="ECO:0000256" key="13">
    <source>
        <dbReference type="ARBA" id="ARBA00023180"/>
    </source>
</evidence>
<keyword evidence="6 14" id="KW-0479">Metal-binding</keyword>
<evidence type="ECO:0000313" key="19">
    <source>
        <dbReference type="Proteomes" id="UP000790347"/>
    </source>
</evidence>
<feature type="binding site" evidence="14">
    <location>
        <position position="403"/>
    </location>
    <ligand>
        <name>Na(+)</name>
        <dbReference type="ChEBI" id="CHEBI:29101"/>
        <label>1</label>
    </ligand>
</feature>
<keyword evidence="9 17" id="KW-1133">Transmembrane helix</keyword>
<keyword evidence="13" id="KW-0325">Glycoprotein</keyword>
<feature type="binding site" evidence="14">
    <location>
        <position position="104"/>
    </location>
    <ligand>
        <name>Na(+)</name>
        <dbReference type="ChEBI" id="CHEBI:29101"/>
        <label>1</label>
    </ligand>
</feature>
<comment type="subcellular location">
    <subcellularLocation>
        <location evidence="1">Cell membrane</location>
        <topology evidence="1">Multi-pass membrane protein</topology>
    </subcellularLocation>
</comment>
<feature type="transmembrane region" description="Helical" evidence="17">
    <location>
        <begin position="307"/>
        <end position="332"/>
    </location>
</feature>
<proteinExistence type="inferred from homology"/>
<dbReference type="GO" id="GO:0051583">
    <property type="term" value="P:dopamine uptake involved in synaptic transmission"/>
    <property type="evidence" value="ECO:0007669"/>
    <property type="project" value="TreeGrafter"/>
</dbReference>
<feature type="transmembrane region" description="Helical" evidence="17">
    <location>
        <begin position="456"/>
        <end position="482"/>
    </location>
</feature>
<dbReference type="GO" id="GO:0032809">
    <property type="term" value="C:neuronal cell body membrane"/>
    <property type="evidence" value="ECO:0007669"/>
    <property type="project" value="TreeGrafter"/>
</dbReference>
<evidence type="ECO:0000256" key="17">
    <source>
        <dbReference type="SAM" id="Phobius"/>
    </source>
</evidence>
<evidence type="ECO:0000256" key="12">
    <source>
        <dbReference type="ARBA" id="ARBA00023157"/>
    </source>
</evidence>
<comment type="similarity">
    <text evidence="2">Belongs to the sodium:neurotransmitter symporter (SNF) (TC 2.A.22) family.</text>
</comment>
<dbReference type="Proteomes" id="UP000790347">
    <property type="component" value="Unassembled WGS sequence"/>
</dbReference>
<evidence type="ECO:0000256" key="3">
    <source>
        <dbReference type="ARBA" id="ARBA00022448"/>
    </source>
</evidence>
<reference evidence="18" key="1">
    <citation type="submission" date="2013-05" db="EMBL/GenBank/DDBJ databases">
        <authorList>
            <person name="Yim A.K.Y."/>
            <person name="Chan T.F."/>
            <person name="Ji K.M."/>
            <person name="Liu X.Y."/>
            <person name="Zhou J.W."/>
            <person name="Li R.Q."/>
            <person name="Yang K.Y."/>
            <person name="Li J."/>
            <person name="Li M."/>
            <person name="Law P.T.W."/>
            <person name="Wu Y.L."/>
            <person name="Cai Z.L."/>
            <person name="Qin H."/>
            <person name="Bao Y."/>
            <person name="Leung R.K.K."/>
            <person name="Ng P.K.S."/>
            <person name="Zou J."/>
            <person name="Zhong X.J."/>
            <person name="Ran P.X."/>
            <person name="Zhong N.S."/>
            <person name="Liu Z.G."/>
            <person name="Tsui S.K.W."/>
        </authorList>
    </citation>
    <scope>NUCLEOTIDE SEQUENCE</scope>
    <source>
        <strain evidence="18">Derf</strain>
        <tissue evidence="18">Whole organism</tissue>
    </source>
</reference>
<accession>A0A922L4M4</accession>
<feature type="binding site" evidence="14">
    <location>
        <position position="100"/>
    </location>
    <ligand>
        <name>Na(+)</name>
        <dbReference type="ChEBI" id="CHEBI:29101"/>
        <label>1</label>
    </ligand>
</feature>